<dbReference type="HOGENOM" id="CLU_1163301_0_0_9"/>
<name>C7G6T4_9FIRM</name>
<reference evidence="1 2" key="1">
    <citation type="submission" date="2009-08" db="EMBL/GenBank/DDBJ databases">
        <authorList>
            <person name="Weinstock G."/>
            <person name="Sodergren E."/>
            <person name="Clifton S."/>
            <person name="Fulton L."/>
            <person name="Fulton B."/>
            <person name="Courtney L."/>
            <person name="Fronick C."/>
            <person name="Harrison M."/>
            <person name="Strong C."/>
            <person name="Farmer C."/>
            <person name="Delahaunty K."/>
            <person name="Markovic C."/>
            <person name="Hall O."/>
            <person name="Minx P."/>
            <person name="Tomlinson C."/>
            <person name="Mitreva M."/>
            <person name="Nelson J."/>
            <person name="Hou S."/>
            <person name="Wollam A."/>
            <person name="Pepin K.H."/>
            <person name="Johnson M."/>
            <person name="Bhonagiri V."/>
            <person name="Nash W.E."/>
            <person name="Warren W."/>
            <person name="Chinwalla A."/>
            <person name="Mardis E.R."/>
            <person name="Wilson R.K."/>
        </authorList>
    </citation>
    <scope>NUCLEOTIDE SEQUENCE [LARGE SCALE GENOMIC DNA]</scope>
    <source>
        <strain evidence="1 2">L1-82</strain>
    </source>
</reference>
<comment type="caution">
    <text evidence="1">The sequence shown here is derived from an EMBL/GenBank/DDBJ whole genome shotgun (WGS) entry which is preliminary data.</text>
</comment>
<evidence type="ECO:0000313" key="2">
    <source>
        <dbReference type="Proteomes" id="UP000004828"/>
    </source>
</evidence>
<protein>
    <submittedName>
        <fullName evidence="1">Uncharacterized protein</fullName>
    </submittedName>
</protein>
<gene>
    <name evidence="1" type="ORF">ROSINTL182_05599</name>
</gene>
<organism evidence="1 2">
    <name type="scientific">Roseburia intestinalis L1-82</name>
    <dbReference type="NCBI Taxonomy" id="536231"/>
    <lineage>
        <taxon>Bacteria</taxon>
        <taxon>Bacillati</taxon>
        <taxon>Bacillota</taxon>
        <taxon>Clostridia</taxon>
        <taxon>Lachnospirales</taxon>
        <taxon>Lachnospiraceae</taxon>
        <taxon>Roseburia</taxon>
    </lineage>
</organism>
<dbReference type="EMBL" id="ABYJ02000032">
    <property type="protein sequence ID" value="EEV02457.1"/>
    <property type="molecule type" value="Genomic_DNA"/>
</dbReference>
<feature type="non-terminal residue" evidence="1">
    <location>
        <position position="239"/>
    </location>
</feature>
<sequence length="239" mass="27074">MQTTIIYITGVYDTLDLFTQELKNAFESMGYASFTYDARLEEVSKQALIECIGDGAKKDQRFFCVTFNNLGYNLSLPAGMTGTGMLLKQDIFQSTAGSKRAGSAEEEPNLWETYNIPYINILMDHPFHYEKPLQNAPATSIVLCTDRNHVRYIRRYFKNIRYTDFLPHAGVELGSRHKPLAERGIDVLYAGALPIYTVAKMIPDLSSIPEVDGEEMAQVVLSELVHHPDRTTEDVIEEY</sequence>
<evidence type="ECO:0000313" key="1">
    <source>
        <dbReference type="EMBL" id="EEV02457.1"/>
    </source>
</evidence>
<dbReference type="AlphaFoldDB" id="C7G6T4"/>
<accession>C7G6T4</accession>
<dbReference type="Proteomes" id="UP000004828">
    <property type="component" value="Unassembled WGS sequence"/>
</dbReference>
<proteinExistence type="predicted"/>